<accession>A0A238ZH58</accession>
<dbReference type="OrthoDB" id="12714at2"/>
<evidence type="ECO:0008006" key="4">
    <source>
        <dbReference type="Google" id="ProtNLM"/>
    </source>
</evidence>
<dbReference type="RefSeq" id="WP_089323294.1">
    <property type="nucleotide sequence ID" value="NZ_FZOB01000008.1"/>
</dbReference>
<gene>
    <name evidence="2" type="ORF">SAMN06265340_10875</name>
</gene>
<keyword evidence="1" id="KW-1133">Transmembrane helix</keyword>
<sequence length="264" mass="28897">MNRYKVTFVILILICVAGFTLGRESLAPFGWGLSLFIPAAIYTGIKNEGIVPVSFVSVAGIAAVFLLSGWETALSIAEMALPGYLLTGAIKKGIKDGRLALLLTLYFYLVSIAEDFLFGPPKDFTAIQTILPFRWGIYFFSSAFFAVIVIGTVAVIGKEKINFKNINFGAIPVVIFILGGILSLIKWLPELQIIGANLTIATVGFFLIQGFAVTVSLIDRLGTFSRLVIFFVAIIFPLIALLIVSLMGLFDFWFDFRKLKGGRT</sequence>
<feature type="transmembrane region" description="Helical" evidence="1">
    <location>
        <begin position="99"/>
        <end position="117"/>
    </location>
</feature>
<keyword evidence="1" id="KW-0812">Transmembrane</keyword>
<reference evidence="3" key="1">
    <citation type="submission" date="2017-06" db="EMBL/GenBank/DDBJ databases">
        <authorList>
            <person name="Varghese N."/>
            <person name="Submissions S."/>
        </authorList>
    </citation>
    <scope>NUCLEOTIDE SEQUENCE [LARGE SCALE GENOMIC DNA]</scope>
    <source>
        <strain evidence="3">DSM 15668</strain>
    </source>
</reference>
<dbReference type="Proteomes" id="UP000198405">
    <property type="component" value="Unassembled WGS sequence"/>
</dbReference>
<feature type="transmembrane region" description="Helical" evidence="1">
    <location>
        <begin position="168"/>
        <end position="188"/>
    </location>
</feature>
<feature type="transmembrane region" description="Helical" evidence="1">
    <location>
        <begin position="194"/>
        <end position="215"/>
    </location>
</feature>
<protein>
    <recommendedName>
        <fullName evidence="4">DUF2232 domain-containing protein</fullName>
    </recommendedName>
</protein>
<feature type="transmembrane region" description="Helical" evidence="1">
    <location>
        <begin position="227"/>
        <end position="250"/>
    </location>
</feature>
<organism evidence="2 3">
    <name type="scientific">Desulfurobacterium atlanticum</name>
    <dbReference type="NCBI Taxonomy" id="240169"/>
    <lineage>
        <taxon>Bacteria</taxon>
        <taxon>Pseudomonadati</taxon>
        <taxon>Aquificota</taxon>
        <taxon>Aquificia</taxon>
        <taxon>Desulfurobacteriales</taxon>
        <taxon>Desulfurobacteriaceae</taxon>
        <taxon>Desulfurobacterium</taxon>
    </lineage>
</organism>
<dbReference type="AlphaFoldDB" id="A0A238ZH58"/>
<evidence type="ECO:0000256" key="1">
    <source>
        <dbReference type="SAM" id="Phobius"/>
    </source>
</evidence>
<keyword evidence="3" id="KW-1185">Reference proteome</keyword>
<dbReference type="EMBL" id="FZOB01000008">
    <property type="protein sequence ID" value="SNR82502.1"/>
    <property type="molecule type" value="Genomic_DNA"/>
</dbReference>
<proteinExistence type="predicted"/>
<evidence type="ECO:0000313" key="3">
    <source>
        <dbReference type="Proteomes" id="UP000198405"/>
    </source>
</evidence>
<feature type="transmembrane region" description="Helical" evidence="1">
    <location>
        <begin position="50"/>
        <end position="70"/>
    </location>
</feature>
<name>A0A238ZH58_9BACT</name>
<feature type="transmembrane region" description="Helical" evidence="1">
    <location>
        <begin position="137"/>
        <end position="156"/>
    </location>
</feature>
<keyword evidence="1" id="KW-0472">Membrane</keyword>
<evidence type="ECO:0000313" key="2">
    <source>
        <dbReference type="EMBL" id="SNR82502.1"/>
    </source>
</evidence>